<dbReference type="Pfam" id="PF05598">
    <property type="entry name" value="DUF772"/>
    <property type="match status" value="1"/>
</dbReference>
<evidence type="ECO:0000256" key="1">
    <source>
        <dbReference type="SAM" id="MobiDB-lite"/>
    </source>
</evidence>
<feature type="compositionally biased region" description="Basic and acidic residues" evidence="1">
    <location>
        <begin position="216"/>
        <end position="227"/>
    </location>
</feature>
<dbReference type="GO" id="GO:0006313">
    <property type="term" value="P:DNA transposition"/>
    <property type="evidence" value="ECO:0007669"/>
    <property type="project" value="InterPro"/>
</dbReference>
<comment type="caution">
    <text evidence="4">The sequence shown here is derived from an EMBL/GenBank/DDBJ whole genome shotgun (WGS) entry which is preliminary data.</text>
</comment>
<evidence type="ECO:0000259" key="3">
    <source>
        <dbReference type="Pfam" id="PF05598"/>
    </source>
</evidence>
<evidence type="ECO:0000313" key="4">
    <source>
        <dbReference type="EMBL" id="ESU73901.1"/>
    </source>
</evidence>
<sequence length="583" mass="65381">MERERIMKAPKNPSTQPRLFQVIDMEELVPPHHILRQINEAVDFSVIHDWVAPLYTEKTGRPAADPERLLRLMLLSYLFDHSERELYEILPMHAGYLWFCGLDFESVLHPDPHHPTLPDRTTLVKTRKRWRQHGIFDRLMTYVVDQCIAAGLVSPDVHAAADGTQVRANASIHSLREVKLAPVETLEDYLARTAREDEQTEARDPDDDPPSPSPKSGERVHAEERGNFRGATFSNRTHRSVTDPDARLYKKGKGQEAYPRYLVHDVIDVQSRVILSRRASLATGTAERETSLEQLASIRFRHPSITIRTLSADKAYGTTEYLEAIFVQGITPLVSLRRKEMEEIPTWKRRAKDPAQEAKRQAKVRDVQIRNQARLIQQQGGYRSIQALRTRCEHVFAEGKECHGLDRARSRGLYAMEEQALLTAVVQNLKRLCRFRKKRGGTGSLACAKPELGAGSPARLPILWRQTAGRMASGTGSLACAKPELGAGSPARLPILWRQTAGRMASKIRHVGSLCPINSPAFLASCHFVQWETQNTLGLERGMRCGRTGSDIIFGTAAARRADHRIDASGLGNDFAKAASADV</sequence>
<name>A0A7U9JFD5_GEOTM</name>
<organism evidence="4 5">
    <name type="scientific">Geobacillus thermopakistaniensis (strain MAS1)</name>
    <dbReference type="NCBI Taxonomy" id="1408282"/>
    <lineage>
        <taxon>Bacteria</taxon>
        <taxon>Bacillati</taxon>
        <taxon>Bacillota</taxon>
        <taxon>Bacilli</taxon>
        <taxon>Bacillales</taxon>
        <taxon>Anoxybacillaceae</taxon>
        <taxon>Geobacillus</taxon>
    </lineage>
</organism>
<dbReference type="PANTHER" id="PTHR35604:SF2">
    <property type="entry name" value="TRANSPOSASE INSH FOR INSERTION SEQUENCE ELEMENT IS5A-RELATED"/>
    <property type="match status" value="1"/>
</dbReference>
<dbReference type="EMBL" id="AYSF01000001">
    <property type="protein sequence ID" value="ESU73901.1"/>
    <property type="molecule type" value="Genomic_DNA"/>
</dbReference>
<dbReference type="InterPro" id="IPR002559">
    <property type="entry name" value="Transposase_11"/>
</dbReference>
<keyword evidence="5" id="KW-1185">Reference proteome</keyword>
<protein>
    <submittedName>
        <fullName evidence="4">Transposase</fullName>
    </submittedName>
</protein>
<feature type="domain" description="Transposase InsH N-terminal" evidence="3">
    <location>
        <begin position="25"/>
        <end position="110"/>
    </location>
</feature>
<accession>A0A7U9JFD5</accession>
<dbReference type="GO" id="GO:0003677">
    <property type="term" value="F:DNA binding"/>
    <property type="evidence" value="ECO:0007669"/>
    <property type="project" value="InterPro"/>
</dbReference>
<gene>
    <name evidence="4" type="ORF">T260_00755</name>
</gene>
<dbReference type="Proteomes" id="UP000018339">
    <property type="component" value="Unassembled WGS sequence"/>
</dbReference>
<dbReference type="AlphaFoldDB" id="A0A7U9JFD5"/>
<feature type="domain" description="Transposase IS4-like" evidence="2">
    <location>
        <begin position="249"/>
        <end position="429"/>
    </location>
</feature>
<dbReference type="InterPro" id="IPR008490">
    <property type="entry name" value="Transposase_InsH_N"/>
</dbReference>
<reference evidence="4 5" key="1">
    <citation type="journal article" date="2014" name="Genome Announc.">
        <title>Draft Genome Sequence of Geobacillus thermopakistaniensis Strain MAS1.</title>
        <authorList>
            <person name="Siddiqui M.A."/>
            <person name="Rashid N."/>
            <person name="Ayyampalayam S."/>
            <person name="Whitman W.B."/>
        </authorList>
    </citation>
    <scope>NUCLEOTIDE SEQUENCE [LARGE SCALE GENOMIC DNA]</scope>
    <source>
        <strain evidence="4 5">MAS1</strain>
    </source>
</reference>
<dbReference type="GO" id="GO:0004803">
    <property type="term" value="F:transposase activity"/>
    <property type="evidence" value="ECO:0007669"/>
    <property type="project" value="InterPro"/>
</dbReference>
<dbReference type="Pfam" id="PF01609">
    <property type="entry name" value="DDE_Tnp_1"/>
    <property type="match status" value="1"/>
</dbReference>
<feature type="region of interest" description="Disordered" evidence="1">
    <location>
        <begin position="194"/>
        <end position="250"/>
    </location>
</feature>
<feature type="compositionally biased region" description="Basic and acidic residues" evidence="1">
    <location>
        <begin position="194"/>
        <end position="203"/>
    </location>
</feature>
<evidence type="ECO:0000313" key="5">
    <source>
        <dbReference type="Proteomes" id="UP000018339"/>
    </source>
</evidence>
<dbReference type="PANTHER" id="PTHR35604">
    <property type="entry name" value="TRANSPOSASE INSH FOR INSERTION SEQUENCE ELEMENT IS5A-RELATED"/>
    <property type="match status" value="1"/>
</dbReference>
<evidence type="ECO:0000259" key="2">
    <source>
        <dbReference type="Pfam" id="PF01609"/>
    </source>
</evidence>
<proteinExistence type="predicted"/>